<proteinExistence type="predicted"/>
<feature type="transmembrane region" description="Helical" evidence="1">
    <location>
        <begin position="15"/>
        <end position="35"/>
    </location>
</feature>
<organism evidence="2 3">
    <name type="scientific">Escherichia phage vB_EcoS_CEB_EC3a</name>
    <dbReference type="NCBI Taxonomy" id="1933774"/>
    <lineage>
        <taxon>Viruses</taxon>
        <taxon>Duplodnaviria</taxon>
        <taxon>Heunggongvirae</taxon>
        <taxon>Uroviricota</taxon>
        <taxon>Caudoviricetes</taxon>
        <taxon>Drexlerviridae</taxon>
        <taxon>Braunvirinae</taxon>
        <taxon>Loudonvirus</taxon>
        <taxon>Loudonvirus EC3a</taxon>
        <taxon>Guelphvirus EC3a</taxon>
    </lineage>
</organism>
<sequence length="38" mass="4370">MTHNVFSKKCYSLDLLIVAYIAMIIMTIAHMAILLQMQ</sequence>
<evidence type="ECO:0000313" key="2">
    <source>
        <dbReference type="EMBL" id="AQN32420.1"/>
    </source>
</evidence>
<name>A0A1Q1PWE6_9CAUD</name>
<keyword evidence="1" id="KW-1133">Transmembrane helix</keyword>
<evidence type="ECO:0000313" key="3">
    <source>
        <dbReference type="Proteomes" id="UP000224800"/>
    </source>
</evidence>
<accession>A0A1Q1PWE6</accession>
<dbReference type="EMBL" id="KY398841">
    <property type="protein sequence ID" value="AQN32420.1"/>
    <property type="molecule type" value="Genomic_DNA"/>
</dbReference>
<keyword evidence="1" id="KW-0472">Membrane</keyword>
<dbReference type="Proteomes" id="UP000224800">
    <property type="component" value="Segment"/>
</dbReference>
<gene>
    <name evidence="2" type="ORF">Ec3a_70</name>
</gene>
<evidence type="ECO:0000256" key="1">
    <source>
        <dbReference type="SAM" id="Phobius"/>
    </source>
</evidence>
<keyword evidence="1" id="KW-0812">Transmembrane</keyword>
<keyword evidence="3" id="KW-1185">Reference proteome</keyword>
<reference evidence="2 3" key="1">
    <citation type="submission" date="2016-12" db="EMBL/GenBank/DDBJ databases">
        <title>Clearing Escherichia coli biofilms with honey-phage combinations.</title>
        <authorList>
            <person name="Oliveira A."/>
            <person name="Ribeiro H."/>
            <person name="Melo L.D.R."/>
            <person name="Henriques A."/>
            <person name="Sillankorva S."/>
        </authorList>
    </citation>
    <scope>NUCLEOTIDE SEQUENCE [LARGE SCALE GENOMIC DNA]</scope>
</reference>
<protein>
    <submittedName>
        <fullName evidence="2">Putative membrane protein</fullName>
    </submittedName>
</protein>